<dbReference type="AlphaFoldDB" id="A0A8H4M5Y7"/>
<evidence type="ECO:0000256" key="1">
    <source>
        <dbReference type="SAM" id="MobiDB-lite"/>
    </source>
</evidence>
<reference evidence="2" key="1">
    <citation type="journal article" date="2020" name="bioRxiv">
        <title>Genomic and phenotypic heterogeneity of clinical isolates of the human pathogens Aspergillus fumigatus, Aspergillus lentulus and Aspergillus fumigatiaffinis.</title>
        <authorList>
            <person name="dos Santos R.A.C."/>
            <person name="Steenwyk J.L."/>
            <person name="Rivero-Menendez O."/>
            <person name="Mead M.E."/>
            <person name="Silva L.P."/>
            <person name="Bastos R.W."/>
            <person name="Alastruey-Izquierdo A."/>
            <person name="Goldman G.H."/>
            <person name="Rokas A."/>
        </authorList>
    </citation>
    <scope>NUCLEOTIDE SEQUENCE</scope>
    <source>
        <strain evidence="2">CNM-CM6805</strain>
    </source>
</reference>
<keyword evidence="3" id="KW-1185">Reference proteome</keyword>
<dbReference type="EMBL" id="JAAAPX010000106">
    <property type="protein sequence ID" value="KAF4231150.1"/>
    <property type="molecule type" value="Genomic_DNA"/>
</dbReference>
<feature type="compositionally biased region" description="Basic and acidic residues" evidence="1">
    <location>
        <begin position="440"/>
        <end position="459"/>
    </location>
</feature>
<proteinExistence type="predicted"/>
<protein>
    <submittedName>
        <fullName evidence="2">Uncharacterized protein</fullName>
    </submittedName>
</protein>
<evidence type="ECO:0000313" key="2">
    <source>
        <dbReference type="EMBL" id="KAF4231150.1"/>
    </source>
</evidence>
<reference evidence="2" key="2">
    <citation type="submission" date="2020-04" db="EMBL/GenBank/DDBJ databases">
        <authorList>
            <person name="Santos R.A.C."/>
            <person name="Steenwyk J.L."/>
            <person name="Rivero-Menendez O."/>
            <person name="Mead M.E."/>
            <person name="Silva L.P."/>
            <person name="Bastos R.W."/>
            <person name="Alastruey-Izquierdo A."/>
            <person name="Goldman G.H."/>
            <person name="Rokas A."/>
        </authorList>
    </citation>
    <scope>NUCLEOTIDE SEQUENCE</scope>
    <source>
        <strain evidence="2">CNM-CM6805</strain>
    </source>
</reference>
<evidence type="ECO:0000313" key="3">
    <source>
        <dbReference type="Proteomes" id="UP000653565"/>
    </source>
</evidence>
<dbReference type="Proteomes" id="UP000653565">
    <property type="component" value="Unassembled WGS sequence"/>
</dbReference>
<feature type="region of interest" description="Disordered" evidence="1">
    <location>
        <begin position="230"/>
        <end position="289"/>
    </location>
</feature>
<feature type="region of interest" description="Disordered" evidence="1">
    <location>
        <begin position="421"/>
        <end position="459"/>
    </location>
</feature>
<dbReference type="Pfam" id="PF12520">
    <property type="entry name" value="DUF3723"/>
    <property type="match status" value="1"/>
</dbReference>
<sequence length="459" mass="52493">MRSFNGTGNAWTIQVAENAFESIPDDQSHSTLLAQANVSTAAYVQLWLFSIRFIESLSDARLPGSKHTDNSYAFRETPSESAHRLAMLATQLGFDSPQIRSLCVSSTIKPSARAYLTGRRPRELYVYPPRWEEEAPEKVVDLLNLPKRDGYKIDVPPFSIDNESLMANKRCGLPRRETLCNDRRFLFALQVYSAEQLPKKYPTSFAVLRDIVFSFFGRRILPSQSHPIWRTVATNPQPPRQNESDMISSPVACDPHPPGTPDRNEYPERNPDAGNDMALDSPNPTQESVRQAPIAPGFEDETSIAPLNQLSHISHSRRAEEILDAWDARRNNDLTVFYFFKNHQYCKFLRKDPELHEHLGDFIGQYENNHYFATLRGLINSRDIIHRIDALPLVFVFTETEHTQSPMADLWEYVRSFDARTGKRKQGNMEDSQSATNTKRRIDDKRASDNRASDEESEL</sequence>
<feature type="compositionally biased region" description="Polar residues" evidence="1">
    <location>
        <begin position="230"/>
        <end position="247"/>
    </location>
</feature>
<comment type="caution">
    <text evidence="2">The sequence shown here is derived from an EMBL/GenBank/DDBJ whole genome shotgun (WGS) entry which is preliminary data.</text>
</comment>
<organism evidence="2 3">
    <name type="scientific">Aspergillus fumigatiaffinis</name>
    <dbReference type="NCBI Taxonomy" id="340414"/>
    <lineage>
        <taxon>Eukaryota</taxon>
        <taxon>Fungi</taxon>
        <taxon>Dikarya</taxon>
        <taxon>Ascomycota</taxon>
        <taxon>Pezizomycotina</taxon>
        <taxon>Eurotiomycetes</taxon>
        <taxon>Eurotiomycetidae</taxon>
        <taxon>Eurotiales</taxon>
        <taxon>Aspergillaceae</taxon>
        <taxon>Aspergillus</taxon>
        <taxon>Aspergillus subgen. Fumigati</taxon>
    </lineage>
</organism>
<gene>
    <name evidence="2" type="ORF">CNMCM6805_000239</name>
</gene>
<feature type="compositionally biased region" description="Basic and acidic residues" evidence="1">
    <location>
        <begin position="262"/>
        <end position="271"/>
    </location>
</feature>
<name>A0A8H4M5Y7_9EURO</name>
<dbReference type="InterPro" id="IPR022198">
    <property type="entry name" value="DUF3723"/>
</dbReference>
<accession>A0A8H4M5Y7</accession>